<dbReference type="PANTHER" id="PTHR30474">
    <property type="entry name" value="CELL CYCLE PROTEIN"/>
    <property type="match status" value="1"/>
</dbReference>
<keyword evidence="6" id="KW-0133">Cell shape</keyword>
<keyword evidence="2" id="KW-1003">Cell membrane</keyword>
<dbReference type="GO" id="GO:0009252">
    <property type="term" value="P:peptidoglycan biosynthetic process"/>
    <property type="evidence" value="ECO:0007669"/>
    <property type="project" value="UniProtKB-KW"/>
</dbReference>
<feature type="transmembrane region" description="Helical" evidence="11">
    <location>
        <begin position="85"/>
        <end position="105"/>
    </location>
</feature>
<dbReference type="GO" id="GO:0008360">
    <property type="term" value="P:regulation of cell shape"/>
    <property type="evidence" value="ECO:0007669"/>
    <property type="project" value="UniProtKB-KW"/>
</dbReference>
<keyword evidence="9 11" id="KW-0472">Membrane</keyword>
<comment type="subcellular location">
    <subcellularLocation>
        <location evidence="1">Membrane</location>
        <topology evidence="1">Multi-pass membrane protein</topology>
    </subcellularLocation>
</comment>
<feature type="transmembrane region" description="Helical" evidence="11">
    <location>
        <begin position="222"/>
        <end position="245"/>
    </location>
</feature>
<organism evidence="12 13">
    <name type="scientific">candidate division WWE3 bacterium</name>
    <dbReference type="NCBI Taxonomy" id="2053526"/>
    <lineage>
        <taxon>Bacteria</taxon>
        <taxon>Katanobacteria</taxon>
    </lineage>
</organism>
<comment type="caution">
    <text evidence="12">The sequence shown here is derived from an EMBL/GenBank/DDBJ whole genome shotgun (WGS) entry which is preliminary data.</text>
</comment>
<dbReference type="Proteomes" id="UP000699691">
    <property type="component" value="Unassembled WGS sequence"/>
</dbReference>
<keyword evidence="10" id="KW-0961">Cell wall biogenesis/degradation</keyword>
<evidence type="ECO:0000256" key="10">
    <source>
        <dbReference type="ARBA" id="ARBA00023316"/>
    </source>
</evidence>
<dbReference type="GO" id="GO:0032153">
    <property type="term" value="C:cell division site"/>
    <property type="evidence" value="ECO:0007669"/>
    <property type="project" value="TreeGrafter"/>
</dbReference>
<evidence type="ECO:0000256" key="4">
    <source>
        <dbReference type="ARBA" id="ARBA00022679"/>
    </source>
</evidence>
<evidence type="ECO:0000256" key="5">
    <source>
        <dbReference type="ARBA" id="ARBA00022692"/>
    </source>
</evidence>
<dbReference type="GO" id="GO:0016757">
    <property type="term" value="F:glycosyltransferase activity"/>
    <property type="evidence" value="ECO:0007669"/>
    <property type="project" value="UniProtKB-KW"/>
</dbReference>
<sequence length="315" mass="34121">IALVLGVICAGVVMAIDFKYVYYITPFLYIVSVILLVGLLFYTDPIRGIKGWFVIGPLQIQPAEFVKIATVLTMAAYIRLIGNKIATWLGLFGGLLLLGLPLGLIILQPDLGTALVLLTIGMGMLFFSDVDLKKLFAVVALGLVISPFLYANLEPYQQSRITSFLNPDADPLGTGYNQIQSEIAVGSGNLVGRGWGRGTQSHLQFLPEQHTDFIFATFAEEFGFLGSFVVIALYVSLVTRIFYVAFTVQDQYFFLITVGMALFLAAHVIVNVGMNIGVLPVAGLPLPLMSYGGSSVLATVLSLGIIESVAIRRLN</sequence>
<dbReference type="InterPro" id="IPR018365">
    <property type="entry name" value="Cell_cycle_FtsW-rel_CS"/>
</dbReference>
<feature type="transmembrane region" description="Helical" evidence="11">
    <location>
        <begin position="135"/>
        <end position="153"/>
    </location>
</feature>
<dbReference type="Pfam" id="PF01098">
    <property type="entry name" value="FTSW_RODA_SPOVE"/>
    <property type="match status" value="1"/>
</dbReference>
<dbReference type="GO" id="GO:0005886">
    <property type="term" value="C:plasma membrane"/>
    <property type="evidence" value="ECO:0007669"/>
    <property type="project" value="TreeGrafter"/>
</dbReference>
<evidence type="ECO:0000256" key="1">
    <source>
        <dbReference type="ARBA" id="ARBA00004141"/>
    </source>
</evidence>
<evidence type="ECO:0000256" key="2">
    <source>
        <dbReference type="ARBA" id="ARBA00022475"/>
    </source>
</evidence>
<dbReference type="EMBL" id="JAGQKY010000122">
    <property type="protein sequence ID" value="MCA9397736.1"/>
    <property type="molecule type" value="Genomic_DNA"/>
</dbReference>
<feature type="transmembrane region" description="Helical" evidence="11">
    <location>
        <begin position="252"/>
        <end position="270"/>
    </location>
</feature>
<keyword evidence="4" id="KW-0808">Transferase</keyword>
<name>A0A955RWY5_UNCKA</name>
<dbReference type="PROSITE" id="PS00428">
    <property type="entry name" value="FTSW_RODA_SPOVE"/>
    <property type="match status" value="1"/>
</dbReference>
<keyword evidence="7" id="KW-0573">Peptidoglycan synthesis</keyword>
<dbReference type="GO" id="GO:0015648">
    <property type="term" value="F:lipid-linked peptidoglycan transporter activity"/>
    <property type="evidence" value="ECO:0007669"/>
    <property type="project" value="TreeGrafter"/>
</dbReference>
<reference evidence="12" key="1">
    <citation type="submission" date="2020-04" db="EMBL/GenBank/DDBJ databases">
        <authorList>
            <person name="Zhang T."/>
        </authorList>
    </citation>
    <scope>NUCLEOTIDE SEQUENCE</scope>
    <source>
        <strain evidence="12">HKST-UBA02</strain>
    </source>
</reference>
<evidence type="ECO:0000256" key="9">
    <source>
        <dbReference type="ARBA" id="ARBA00023136"/>
    </source>
</evidence>
<keyword evidence="8 11" id="KW-1133">Transmembrane helix</keyword>
<feature type="non-terminal residue" evidence="12">
    <location>
        <position position="1"/>
    </location>
</feature>
<evidence type="ECO:0000313" key="12">
    <source>
        <dbReference type="EMBL" id="MCA9397736.1"/>
    </source>
</evidence>
<dbReference type="GO" id="GO:0051301">
    <property type="term" value="P:cell division"/>
    <property type="evidence" value="ECO:0007669"/>
    <property type="project" value="InterPro"/>
</dbReference>
<keyword evidence="3" id="KW-0328">Glycosyltransferase</keyword>
<dbReference type="AlphaFoldDB" id="A0A955RWY5"/>
<evidence type="ECO:0000256" key="6">
    <source>
        <dbReference type="ARBA" id="ARBA00022960"/>
    </source>
</evidence>
<evidence type="ECO:0000313" key="13">
    <source>
        <dbReference type="Proteomes" id="UP000699691"/>
    </source>
</evidence>
<accession>A0A955RWY5</accession>
<proteinExistence type="predicted"/>
<feature type="transmembrane region" description="Helical" evidence="11">
    <location>
        <begin position="290"/>
        <end position="311"/>
    </location>
</feature>
<keyword evidence="5 11" id="KW-0812">Transmembrane</keyword>
<protein>
    <submittedName>
        <fullName evidence="12">Rod shape-determining protein RodA</fullName>
    </submittedName>
</protein>
<feature type="transmembrane region" description="Helical" evidence="11">
    <location>
        <begin position="25"/>
        <end position="43"/>
    </location>
</feature>
<dbReference type="NCBIfam" id="TIGR02210">
    <property type="entry name" value="rodA_shape"/>
    <property type="match status" value="1"/>
</dbReference>
<reference evidence="12" key="2">
    <citation type="journal article" date="2021" name="Microbiome">
        <title>Successional dynamics and alternative stable states in a saline activated sludge microbial community over 9 years.</title>
        <authorList>
            <person name="Wang Y."/>
            <person name="Ye J."/>
            <person name="Ju F."/>
            <person name="Liu L."/>
            <person name="Boyd J.A."/>
            <person name="Deng Y."/>
            <person name="Parks D.H."/>
            <person name="Jiang X."/>
            <person name="Yin X."/>
            <person name="Woodcroft B.J."/>
            <person name="Tyson G.W."/>
            <person name="Hugenholtz P."/>
            <person name="Polz M.F."/>
            <person name="Zhang T."/>
        </authorList>
    </citation>
    <scope>NUCLEOTIDE SEQUENCE</scope>
    <source>
        <strain evidence="12">HKST-UBA02</strain>
    </source>
</reference>
<dbReference type="PANTHER" id="PTHR30474:SF1">
    <property type="entry name" value="PEPTIDOGLYCAN GLYCOSYLTRANSFERASE MRDB"/>
    <property type="match status" value="1"/>
</dbReference>
<gene>
    <name evidence="12" type="primary">rodA</name>
    <name evidence="12" type="ORF">KC573_02805</name>
</gene>
<evidence type="ECO:0000256" key="8">
    <source>
        <dbReference type="ARBA" id="ARBA00022989"/>
    </source>
</evidence>
<feature type="transmembrane region" description="Helical" evidence="11">
    <location>
        <begin position="111"/>
        <end position="128"/>
    </location>
</feature>
<evidence type="ECO:0000256" key="3">
    <source>
        <dbReference type="ARBA" id="ARBA00022676"/>
    </source>
</evidence>
<evidence type="ECO:0000256" key="11">
    <source>
        <dbReference type="SAM" id="Phobius"/>
    </source>
</evidence>
<dbReference type="InterPro" id="IPR011923">
    <property type="entry name" value="RodA/MrdB"/>
</dbReference>
<dbReference type="InterPro" id="IPR001182">
    <property type="entry name" value="FtsW/RodA"/>
</dbReference>
<dbReference type="GO" id="GO:0071555">
    <property type="term" value="P:cell wall organization"/>
    <property type="evidence" value="ECO:0007669"/>
    <property type="project" value="UniProtKB-KW"/>
</dbReference>
<evidence type="ECO:0000256" key="7">
    <source>
        <dbReference type="ARBA" id="ARBA00022984"/>
    </source>
</evidence>